<dbReference type="NCBIfam" id="TIGR02713">
    <property type="entry name" value="allophanate_hyd"/>
    <property type="match status" value="1"/>
</dbReference>
<dbReference type="Pfam" id="PF21986">
    <property type="entry name" value="AH_C"/>
    <property type="match status" value="1"/>
</dbReference>
<dbReference type="Pfam" id="PF01425">
    <property type="entry name" value="Amidase"/>
    <property type="match status" value="1"/>
</dbReference>
<protein>
    <submittedName>
        <fullName evidence="3">Allophanate hydrolase</fullName>
    </submittedName>
</protein>
<dbReference type="Gene3D" id="1.20.58.1700">
    <property type="match status" value="1"/>
</dbReference>
<feature type="domain" description="Amidase" evidence="1">
    <location>
        <begin position="29"/>
        <end position="438"/>
    </location>
</feature>
<evidence type="ECO:0000313" key="4">
    <source>
        <dbReference type="Proteomes" id="UP000198761"/>
    </source>
</evidence>
<name>A0A1H7YH67_9RHOB</name>
<feature type="domain" description="Allophanate hydrolase C-terminal" evidence="2">
    <location>
        <begin position="478"/>
        <end position="600"/>
    </location>
</feature>
<dbReference type="STRING" id="933059.SAMN04488103_101196"/>
<dbReference type="NCBIfam" id="NF006043">
    <property type="entry name" value="PRK08186.1"/>
    <property type="match status" value="1"/>
</dbReference>
<reference evidence="3 4" key="1">
    <citation type="submission" date="2016-10" db="EMBL/GenBank/DDBJ databases">
        <authorList>
            <person name="de Groot N.N."/>
        </authorList>
    </citation>
    <scope>NUCLEOTIDE SEQUENCE [LARGE SCALE GENOMIC DNA]</scope>
    <source>
        <strain evidence="3 4">DSM 3857</strain>
    </source>
</reference>
<dbReference type="InterPro" id="IPR053844">
    <property type="entry name" value="AH_C"/>
</dbReference>
<accession>A0A1H7YH67</accession>
<dbReference type="GO" id="GO:0016787">
    <property type="term" value="F:hydrolase activity"/>
    <property type="evidence" value="ECO:0007669"/>
    <property type="project" value="UniProtKB-KW"/>
</dbReference>
<dbReference type="RefSeq" id="WP_091295475.1">
    <property type="nucleotide sequence ID" value="NZ_FOCE01000001.1"/>
</dbReference>
<dbReference type="Gene3D" id="3.90.1300.10">
    <property type="entry name" value="Amidase signature (AS) domain"/>
    <property type="match status" value="1"/>
</dbReference>
<dbReference type="EMBL" id="FOCE01000001">
    <property type="protein sequence ID" value="SEM45315.1"/>
    <property type="molecule type" value="Genomic_DNA"/>
</dbReference>
<keyword evidence="4" id="KW-1185">Reference proteome</keyword>
<proteinExistence type="predicted"/>
<organism evidence="3 4">
    <name type="scientific">Gemmobacter aquatilis</name>
    <dbReference type="NCBI Taxonomy" id="933059"/>
    <lineage>
        <taxon>Bacteria</taxon>
        <taxon>Pseudomonadati</taxon>
        <taxon>Pseudomonadota</taxon>
        <taxon>Alphaproteobacteria</taxon>
        <taxon>Rhodobacterales</taxon>
        <taxon>Paracoccaceae</taxon>
        <taxon>Gemmobacter</taxon>
    </lineage>
</organism>
<evidence type="ECO:0000259" key="1">
    <source>
        <dbReference type="Pfam" id="PF01425"/>
    </source>
</evidence>
<sequence length="601" mass="61658">MTLPAAADLSFDIASLHAAYAAGLSPAAVLAESFARHKAADDPAMFLYLRDLDEAQVEAAALPAFDAAAYPLWGVPFAVKDNIDVAGAPTTAACPAFAYLADEDAFVVAMLRKAGAIWIGKTNLDQFATGLVGVRSPYGVPRNAIDPLIVPGGSSSGSGVAVARGIVSFSLGTDTAGSGRVPAALNNIVGLKPTLGALSASGMVPACRTLDTISIFALTVADAHRAFRVACAYDAADAYARPIAAPPLAPVPPTLRIGVPDAATREFFGDAAQAEAFAAALDQLRGFGCEIREIDFTPLYQVAQMLYEGAWVAERMAAIEPLFRSNPEAIHPTTAKIIGGADKLSAADAFRGFYRLADLKRAAEPMLAGLDLLCVPTIPTFYSLADLEADPIGPNSRFGTYTNFVNLMDMCGIAVPTGPRSDGRPGSVTLLARAGQDGLAAALAQQIQQAAHPVLGATGKPLPVAAAPVGALAPGEAALVLVGAHMSGLPLNGDVTSRGGRFLAATTTAPDYRLFALAGGPPFRPGLLRVSTGGAALAVEVWAMPIARLGEFLLTIPAPLGLGTVRLADGSTATGFLVESAGVDGAEDITALGGWRAYLAR</sequence>
<dbReference type="AlphaFoldDB" id="A0A1H7YH67"/>
<dbReference type="InterPro" id="IPR014085">
    <property type="entry name" value="Allophanate_hydrolase"/>
</dbReference>
<dbReference type="InterPro" id="IPR023631">
    <property type="entry name" value="Amidase_dom"/>
</dbReference>
<dbReference type="PANTHER" id="PTHR11895">
    <property type="entry name" value="TRANSAMIDASE"/>
    <property type="match status" value="1"/>
</dbReference>
<keyword evidence="3" id="KW-0378">Hydrolase</keyword>
<evidence type="ECO:0000259" key="2">
    <source>
        <dbReference type="Pfam" id="PF21986"/>
    </source>
</evidence>
<gene>
    <name evidence="3" type="ORF">SAMN04488103_101196</name>
</gene>
<dbReference type="InterPro" id="IPR000120">
    <property type="entry name" value="Amidase"/>
</dbReference>
<dbReference type="OrthoDB" id="9811471at2"/>
<dbReference type="Proteomes" id="UP000198761">
    <property type="component" value="Unassembled WGS sequence"/>
</dbReference>
<dbReference type="Gene3D" id="3.10.490.10">
    <property type="entry name" value="Gamma-glutamyl cyclotransferase-like"/>
    <property type="match status" value="1"/>
</dbReference>
<evidence type="ECO:0000313" key="3">
    <source>
        <dbReference type="EMBL" id="SEM45315.1"/>
    </source>
</evidence>
<dbReference type="InterPro" id="IPR036928">
    <property type="entry name" value="AS_sf"/>
</dbReference>
<dbReference type="SUPFAM" id="SSF75304">
    <property type="entry name" value="Amidase signature (AS) enzymes"/>
    <property type="match status" value="1"/>
</dbReference>
<dbReference type="PANTHER" id="PTHR11895:SF169">
    <property type="entry name" value="GLUTAMYL-TRNA(GLN) AMIDOTRANSFERASE"/>
    <property type="match status" value="1"/>
</dbReference>